<comment type="caution">
    <text evidence="2">The sequence shown here is derived from an EMBL/GenBank/DDBJ whole genome shotgun (WGS) entry which is preliminary data.</text>
</comment>
<dbReference type="PANTHER" id="PTHR33698:SF6">
    <property type="entry name" value="TRANSMEMBRANE PROTEIN"/>
    <property type="match status" value="1"/>
</dbReference>
<keyword evidence="3" id="KW-1185">Reference proteome</keyword>
<dbReference type="EMBL" id="JAWXYG010000011">
    <property type="protein sequence ID" value="KAK4259105.1"/>
    <property type="molecule type" value="Genomic_DNA"/>
</dbReference>
<evidence type="ECO:0000313" key="3">
    <source>
        <dbReference type="Proteomes" id="UP001293593"/>
    </source>
</evidence>
<dbReference type="AlphaFoldDB" id="A0AAE1MB72"/>
<evidence type="ECO:0000313" key="2">
    <source>
        <dbReference type="EMBL" id="KAK4259105.1"/>
    </source>
</evidence>
<feature type="transmembrane region" description="Helical" evidence="1">
    <location>
        <begin position="151"/>
        <end position="172"/>
    </location>
</feature>
<sequence>MASSPFNNIARLKSYRIALFSQLFSPNSSSNTIISLPRKLRPRRSRNLHLSVYPNNSSSSASSSSSSCHLSSVDRNFCYLYSQRRHAFDNKNPEPESEGDEAKDNNSDPLLQFFSAMAHRKLSEILAKHPWPFGSCFLSFLQALQRRKQYWYWWGVFLYLIEVFGNNVEFVFKDTLHDGLHIGVQWKFESEKMQVSLGKGFSFSISHSYKGKAMIRNTDTFIEPLLHLLPFRLKIIASIKGLREGIDSFMAWESKNKSRKILAILIALLAITAVFFLLRIPSFKLVFKLTHKS</sequence>
<organism evidence="2 3">
    <name type="scientific">Acacia crassicarpa</name>
    <name type="common">northern wattle</name>
    <dbReference type="NCBI Taxonomy" id="499986"/>
    <lineage>
        <taxon>Eukaryota</taxon>
        <taxon>Viridiplantae</taxon>
        <taxon>Streptophyta</taxon>
        <taxon>Embryophyta</taxon>
        <taxon>Tracheophyta</taxon>
        <taxon>Spermatophyta</taxon>
        <taxon>Magnoliopsida</taxon>
        <taxon>eudicotyledons</taxon>
        <taxon>Gunneridae</taxon>
        <taxon>Pentapetalae</taxon>
        <taxon>rosids</taxon>
        <taxon>fabids</taxon>
        <taxon>Fabales</taxon>
        <taxon>Fabaceae</taxon>
        <taxon>Caesalpinioideae</taxon>
        <taxon>mimosoid clade</taxon>
        <taxon>Acacieae</taxon>
        <taxon>Acacia</taxon>
    </lineage>
</organism>
<gene>
    <name evidence="2" type="ORF">QN277_005472</name>
</gene>
<reference evidence="2" key="1">
    <citation type="submission" date="2023-10" db="EMBL/GenBank/DDBJ databases">
        <title>Chromosome-level genome of the transformable northern wattle, Acacia crassicarpa.</title>
        <authorList>
            <person name="Massaro I."/>
            <person name="Sinha N.R."/>
            <person name="Poethig S."/>
            <person name="Leichty A.R."/>
        </authorList>
    </citation>
    <scope>NUCLEOTIDE SEQUENCE</scope>
    <source>
        <strain evidence="2">Acra3RX</strain>
        <tissue evidence="2">Leaf</tissue>
    </source>
</reference>
<dbReference type="PANTHER" id="PTHR33698">
    <property type="entry name" value="NUCLEAR TRANSPORT FACTOR 2 (NTF2)-LIKE PROTEIN"/>
    <property type="match status" value="1"/>
</dbReference>
<protein>
    <submittedName>
        <fullName evidence="2">Uncharacterized protein</fullName>
    </submittedName>
</protein>
<keyword evidence="1" id="KW-0812">Transmembrane</keyword>
<feature type="transmembrane region" description="Helical" evidence="1">
    <location>
        <begin position="261"/>
        <end position="280"/>
    </location>
</feature>
<dbReference type="Proteomes" id="UP001293593">
    <property type="component" value="Unassembled WGS sequence"/>
</dbReference>
<accession>A0AAE1MB72</accession>
<keyword evidence="1" id="KW-1133">Transmembrane helix</keyword>
<proteinExistence type="predicted"/>
<name>A0AAE1MB72_9FABA</name>
<evidence type="ECO:0000256" key="1">
    <source>
        <dbReference type="SAM" id="Phobius"/>
    </source>
</evidence>
<keyword evidence="1" id="KW-0472">Membrane</keyword>